<feature type="transmembrane region" description="Helical" evidence="1">
    <location>
        <begin position="27"/>
        <end position="44"/>
    </location>
</feature>
<keyword evidence="1" id="KW-0472">Membrane</keyword>
<accession>A0A7V1BHQ5</accession>
<name>A0A7V1BHQ5_9RHOB</name>
<comment type="caution">
    <text evidence="2">The sequence shown here is derived from an EMBL/GenBank/DDBJ whole genome shotgun (WGS) entry which is preliminary data.</text>
</comment>
<dbReference type="EMBL" id="DRFN01000049">
    <property type="protein sequence ID" value="HDZ53436.1"/>
    <property type="molecule type" value="Genomic_DNA"/>
</dbReference>
<evidence type="ECO:0000313" key="2">
    <source>
        <dbReference type="EMBL" id="HDZ53436.1"/>
    </source>
</evidence>
<sequence length="217" mass="24468">MEYSFSQCLAATTASIEFRYLTMIKKILLATTLIVTGAATHYLVPQTDVVRAVGVETKRVDSTDNNLESGNKTKTRDVYYIQTENIESAKPRVYSNEDNFFYIKWNSADIQSRAQSLASDKSIVAVRHYGWRSPYFSLFPNVTKIEPASEGHSTTPYAFLIILALVWGAILIAFWKAGKVISGFGTRRREKRAKRQAERDTVRASTSTADIDDFLND</sequence>
<dbReference type="AlphaFoldDB" id="A0A7V1BHQ5"/>
<proteinExistence type="predicted"/>
<organism evidence="2">
    <name type="scientific">Sulfitobacter litoralis</name>
    <dbReference type="NCBI Taxonomy" id="335975"/>
    <lineage>
        <taxon>Bacteria</taxon>
        <taxon>Pseudomonadati</taxon>
        <taxon>Pseudomonadota</taxon>
        <taxon>Alphaproteobacteria</taxon>
        <taxon>Rhodobacterales</taxon>
        <taxon>Roseobacteraceae</taxon>
        <taxon>Sulfitobacter</taxon>
    </lineage>
</organism>
<keyword evidence="1" id="KW-1133">Transmembrane helix</keyword>
<evidence type="ECO:0000256" key="1">
    <source>
        <dbReference type="SAM" id="Phobius"/>
    </source>
</evidence>
<dbReference type="InterPro" id="IPR011088">
    <property type="entry name" value="Phage_phiNM3_A0EWY4"/>
</dbReference>
<dbReference type="Pfam" id="PF07509">
    <property type="entry name" value="DUF1523"/>
    <property type="match status" value="1"/>
</dbReference>
<protein>
    <submittedName>
        <fullName evidence="2">DUF1523 family protein</fullName>
    </submittedName>
</protein>
<gene>
    <name evidence="2" type="ORF">ENH63_17035</name>
</gene>
<keyword evidence="1" id="KW-0812">Transmembrane</keyword>
<dbReference type="Proteomes" id="UP000885704">
    <property type="component" value="Unassembled WGS sequence"/>
</dbReference>
<reference evidence="2" key="1">
    <citation type="journal article" date="2020" name="mSystems">
        <title>Genome- and Community-Level Interaction Insights into Carbon Utilization and Element Cycling Functions of Hydrothermarchaeota in Hydrothermal Sediment.</title>
        <authorList>
            <person name="Zhou Z."/>
            <person name="Liu Y."/>
            <person name="Xu W."/>
            <person name="Pan J."/>
            <person name="Luo Z.H."/>
            <person name="Li M."/>
        </authorList>
    </citation>
    <scope>NUCLEOTIDE SEQUENCE [LARGE SCALE GENOMIC DNA]</scope>
    <source>
        <strain evidence="2">HyVt-323</strain>
    </source>
</reference>
<feature type="transmembrane region" description="Helical" evidence="1">
    <location>
        <begin position="157"/>
        <end position="178"/>
    </location>
</feature>